<gene>
    <name evidence="1" type="ORF">TTHERM_000947428</name>
</gene>
<dbReference type="KEGG" id="tet:TTHERM_000947428"/>
<dbReference type="AlphaFoldDB" id="W7XGA9"/>
<keyword evidence="2" id="KW-1185">Reference proteome</keyword>
<protein>
    <submittedName>
        <fullName evidence="1">Uncharacterized protein</fullName>
    </submittedName>
</protein>
<dbReference type="RefSeq" id="XP_012655572.1">
    <property type="nucleotide sequence ID" value="XM_012800118.1"/>
</dbReference>
<proteinExistence type="predicted"/>
<dbReference type="EMBL" id="GG662452">
    <property type="protein sequence ID" value="EWS71894.1"/>
    <property type="molecule type" value="Genomic_DNA"/>
</dbReference>
<dbReference type="Proteomes" id="UP000009168">
    <property type="component" value="Unassembled WGS sequence"/>
</dbReference>
<name>W7XGA9_TETTS</name>
<evidence type="ECO:0000313" key="1">
    <source>
        <dbReference type="EMBL" id="EWS71894.1"/>
    </source>
</evidence>
<reference evidence="2" key="1">
    <citation type="journal article" date="2006" name="PLoS Biol.">
        <title>Macronuclear genome sequence of the ciliate Tetrahymena thermophila, a model eukaryote.</title>
        <authorList>
            <person name="Eisen J.A."/>
            <person name="Coyne R.S."/>
            <person name="Wu M."/>
            <person name="Wu D."/>
            <person name="Thiagarajan M."/>
            <person name="Wortman J.R."/>
            <person name="Badger J.H."/>
            <person name="Ren Q."/>
            <person name="Amedeo P."/>
            <person name="Jones K.M."/>
            <person name="Tallon L.J."/>
            <person name="Delcher A.L."/>
            <person name="Salzberg S.L."/>
            <person name="Silva J.C."/>
            <person name="Haas B.J."/>
            <person name="Majoros W.H."/>
            <person name="Farzad M."/>
            <person name="Carlton J.M."/>
            <person name="Smith R.K. Jr."/>
            <person name="Garg J."/>
            <person name="Pearlman R.E."/>
            <person name="Karrer K.M."/>
            <person name="Sun L."/>
            <person name="Manning G."/>
            <person name="Elde N.C."/>
            <person name="Turkewitz A.P."/>
            <person name="Asai D.J."/>
            <person name="Wilkes D.E."/>
            <person name="Wang Y."/>
            <person name="Cai H."/>
            <person name="Collins K."/>
            <person name="Stewart B.A."/>
            <person name="Lee S.R."/>
            <person name="Wilamowska K."/>
            <person name="Weinberg Z."/>
            <person name="Ruzzo W.L."/>
            <person name="Wloga D."/>
            <person name="Gaertig J."/>
            <person name="Frankel J."/>
            <person name="Tsao C.-C."/>
            <person name="Gorovsky M.A."/>
            <person name="Keeling P.J."/>
            <person name="Waller R.F."/>
            <person name="Patron N.J."/>
            <person name="Cherry J.M."/>
            <person name="Stover N.A."/>
            <person name="Krieger C.J."/>
            <person name="del Toro C."/>
            <person name="Ryder H.F."/>
            <person name="Williamson S.C."/>
            <person name="Barbeau R.A."/>
            <person name="Hamilton E.P."/>
            <person name="Orias E."/>
        </authorList>
    </citation>
    <scope>NUCLEOTIDE SEQUENCE [LARGE SCALE GENOMIC DNA]</scope>
    <source>
        <strain evidence="2">SB210</strain>
    </source>
</reference>
<sequence>MLFYTHFKHKKIVQKSLFIQKIQQSFLSKLPFYHRMLSQRTVLKLSYYLQVIQLNNISYQEYYKFRSRNSDQKAVEKQLEYKIKQSSQKKKIHLYLILLFD</sequence>
<evidence type="ECO:0000313" key="2">
    <source>
        <dbReference type="Proteomes" id="UP000009168"/>
    </source>
</evidence>
<dbReference type="GeneID" id="24441199"/>
<organism evidence="1 2">
    <name type="scientific">Tetrahymena thermophila (strain SB210)</name>
    <dbReference type="NCBI Taxonomy" id="312017"/>
    <lineage>
        <taxon>Eukaryota</taxon>
        <taxon>Sar</taxon>
        <taxon>Alveolata</taxon>
        <taxon>Ciliophora</taxon>
        <taxon>Intramacronucleata</taxon>
        <taxon>Oligohymenophorea</taxon>
        <taxon>Hymenostomatida</taxon>
        <taxon>Tetrahymenina</taxon>
        <taxon>Tetrahymenidae</taxon>
        <taxon>Tetrahymena</taxon>
    </lineage>
</organism>
<dbReference type="InParanoid" id="W7XGA9"/>
<accession>W7XGA9</accession>